<dbReference type="CDD" id="cd03586">
    <property type="entry name" value="PolY_Pol_IV_kappa"/>
    <property type="match status" value="1"/>
</dbReference>
<dbReference type="Pfam" id="PF00817">
    <property type="entry name" value="IMS"/>
    <property type="match status" value="1"/>
</dbReference>
<keyword evidence="6 11" id="KW-0227">DNA damage</keyword>
<keyword evidence="2 11" id="KW-0808">Transferase</keyword>
<name>A0A498H215_9EURY</name>
<dbReference type="GO" id="GO:0003887">
    <property type="term" value="F:DNA-directed DNA polymerase activity"/>
    <property type="evidence" value="ECO:0007669"/>
    <property type="project" value="UniProtKB-UniRule"/>
</dbReference>
<dbReference type="InterPro" id="IPR001126">
    <property type="entry name" value="UmuC"/>
</dbReference>
<evidence type="ECO:0000313" key="14">
    <source>
        <dbReference type="Proteomes" id="UP000290932"/>
    </source>
</evidence>
<dbReference type="PANTHER" id="PTHR11076:SF33">
    <property type="entry name" value="DNA POLYMERASE KAPPA"/>
    <property type="match status" value="1"/>
</dbReference>
<dbReference type="InterPro" id="IPR022880">
    <property type="entry name" value="DNApol_IV"/>
</dbReference>
<dbReference type="GO" id="GO:0005737">
    <property type="term" value="C:cytoplasm"/>
    <property type="evidence" value="ECO:0007669"/>
    <property type="project" value="UniProtKB-SubCell"/>
</dbReference>
<evidence type="ECO:0000256" key="11">
    <source>
        <dbReference type="HAMAP-Rule" id="MF_01113"/>
    </source>
</evidence>
<comment type="caution">
    <text evidence="13">The sequence shown here is derived from an EMBL/GenBank/DDBJ whole genome shotgun (WGS) entry which is preliminary data.</text>
</comment>
<dbReference type="HAMAP" id="MF_01113">
    <property type="entry name" value="DNApol_IV"/>
    <property type="match status" value="1"/>
</dbReference>
<keyword evidence="4 11" id="KW-0235">DNA replication</keyword>
<keyword evidence="14" id="KW-1185">Reference proteome</keyword>
<comment type="similarity">
    <text evidence="1 11">Belongs to the DNA polymerase type-Y family.</text>
</comment>
<dbReference type="Proteomes" id="UP000290932">
    <property type="component" value="Unassembled WGS sequence"/>
</dbReference>
<evidence type="ECO:0000313" key="13">
    <source>
        <dbReference type="EMBL" id="RXE57029.1"/>
    </source>
</evidence>
<keyword evidence="3 11" id="KW-0548">Nucleotidyltransferase</keyword>
<feature type="site" description="Substrate discrimination" evidence="11">
    <location>
        <position position="17"/>
    </location>
</feature>
<evidence type="ECO:0000256" key="7">
    <source>
        <dbReference type="ARBA" id="ARBA00022842"/>
    </source>
</evidence>
<dbReference type="PROSITE" id="PS50173">
    <property type="entry name" value="UMUC"/>
    <property type="match status" value="1"/>
</dbReference>
<dbReference type="AlphaFoldDB" id="A0A498H215"/>
<keyword evidence="9 11" id="KW-0234">DNA repair</keyword>
<dbReference type="Pfam" id="PF11798">
    <property type="entry name" value="IMS_HHH"/>
    <property type="match status" value="1"/>
</dbReference>
<feature type="active site" evidence="11">
    <location>
        <position position="111"/>
    </location>
</feature>
<keyword evidence="7 11" id="KW-0460">Magnesium</keyword>
<dbReference type="InterPro" id="IPR043502">
    <property type="entry name" value="DNA/RNA_pol_sf"/>
</dbReference>
<protein>
    <recommendedName>
        <fullName evidence="11">DNA polymerase IV</fullName>
        <shortName evidence="11">Pol IV</shortName>
        <ecNumber evidence="11">2.7.7.7</ecNumber>
    </recommendedName>
</protein>
<dbReference type="GO" id="GO:0006281">
    <property type="term" value="P:DNA repair"/>
    <property type="evidence" value="ECO:0007669"/>
    <property type="project" value="UniProtKB-UniRule"/>
</dbReference>
<comment type="function">
    <text evidence="11">Poorly processive, error-prone DNA polymerase involved in untargeted mutagenesis. Copies undamaged DNA at stalled replication forks, which arise in vivo from mismatched or misaligned primer ends. These misaligned primers can be extended by PolIV. Exhibits no 3'-5' exonuclease (proofreading) activity. May be involved in translesional synthesis.</text>
</comment>
<evidence type="ECO:0000256" key="2">
    <source>
        <dbReference type="ARBA" id="ARBA00022679"/>
    </source>
</evidence>
<keyword evidence="8 11" id="KW-0239">DNA-directed DNA polymerase</keyword>
<evidence type="ECO:0000256" key="10">
    <source>
        <dbReference type="ARBA" id="ARBA00049244"/>
    </source>
</evidence>
<comment type="cofactor">
    <cofactor evidence="11">
        <name>Mg(2+)</name>
        <dbReference type="ChEBI" id="CHEBI:18420"/>
    </cofactor>
    <text evidence="11">Binds 2 magnesium ions per subunit.</text>
</comment>
<evidence type="ECO:0000256" key="4">
    <source>
        <dbReference type="ARBA" id="ARBA00022705"/>
    </source>
</evidence>
<dbReference type="EC" id="2.7.7.7" evidence="11"/>
<dbReference type="FunFam" id="3.30.1490.100:FF:000004">
    <property type="entry name" value="DNA polymerase IV"/>
    <property type="match status" value="1"/>
</dbReference>
<comment type="catalytic activity">
    <reaction evidence="10 11">
        <text>DNA(n) + a 2'-deoxyribonucleoside 5'-triphosphate = DNA(n+1) + diphosphate</text>
        <dbReference type="Rhea" id="RHEA:22508"/>
        <dbReference type="Rhea" id="RHEA-COMP:17339"/>
        <dbReference type="Rhea" id="RHEA-COMP:17340"/>
        <dbReference type="ChEBI" id="CHEBI:33019"/>
        <dbReference type="ChEBI" id="CHEBI:61560"/>
        <dbReference type="ChEBI" id="CHEBI:173112"/>
        <dbReference type="EC" id="2.7.7.7"/>
    </reaction>
</comment>
<dbReference type="SUPFAM" id="SSF100879">
    <property type="entry name" value="Lesion bypass DNA polymerase (Y-family), little finger domain"/>
    <property type="match status" value="1"/>
</dbReference>
<dbReference type="Gene3D" id="1.10.150.20">
    <property type="entry name" value="5' to 3' exonuclease, C-terminal subdomain"/>
    <property type="match status" value="1"/>
</dbReference>
<dbReference type="Pfam" id="PF11799">
    <property type="entry name" value="IMS_C"/>
    <property type="match status" value="1"/>
</dbReference>
<keyword evidence="11" id="KW-0515">Mutator protein</keyword>
<evidence type="ECO:0000259" key="12">
    <source>
        <dbReference type="PROSITE" id="PS50173"/>
    </source>
</evidence>
<keyword evidence="11" id="KW-0963">Cytoplasm</keyword>
<dbReference type="InterPro" id="IPR050116">
    <property type="entry name" value="DNA_polymerase-Y"/>
</dbReference>
<dbReference type="PANTHER" id="PTHR11076">
    <property type="entry name" value="DNA REPAIR POLYMERASE UMUC / TRANSFERASE FAMILY MEMBER"/>
    <property type="match status" value="1"/>
</dbReference>
<dbReference type="InterPro" id="IPR036775">
    <property type="entry name" value="DNA_pol_Y-fam_lit_finger_sf"/>
</dbReference>
<evidence type="ECO:0000256" key="6">
    <source>
        <dbReference type="ARBA" id="ARBA00022763"/>
    </source>
</evidence>
<comment type="subunit">
    <text evidence="11">Monomer.</text>
</comment>
<dbReference type="Gene3D" id="3.30.1490.100">
    <property type="entry name" value="DNA polymerase, Y-family, little finger domain"/>
    <property type="match status" value="1"/>
</dbReference>
<organism evidence="13 14">
    <name type="scientific">Methanoculleus taiwanensis</name>
    <dbReference type="NCBI Taxonomy" id="1550565"/>
    <lineage>
        <taxon>Archaea</taxon>
        <taxon>Methanobacteriati</taxon>
        <taxon>Methanobacteriota</taxon>
        <taxon>Stenosarchaea group</taxon>
        <taxon>Methanomicrobia</taxon>
        <taxon>Methanomicrobiales</taxon>
        <taxon>Methanomicrobiaceae</taxon>
        <taxon>Methanoculleus</taxon>
    </lineage>
</organism>
<dbReference type="Gene3D" id="3.40.1170.60">
    <property type="match status" value="1"/>
</dbReference>
<keyword evidence="5 11" id="KW-0479">Metal-binding</keyword>
<dbReference type="Gene3D" id="3.30.70.270">
    <property type="match status" value="1"/>
</dbReference>
<dbReference type="NCBIfam" id="NF002677">
    <property type="entry name" value="PRK02406.1"/>
    <property type="match status" value="1"/>
</dbReference>
<dbReference type="EMBL" id="LHQS01000001">
    <property type="protein sequence ID" value="RXE57029.1"/>
    <property type="molecule type" value="Genomic_DNA"/>
</dbReference>
<sequence>MAGDDRIILHVDMDSFYASIEVRERPALRGSPVVVGADPRGGAGRGVVSTCSYEARRYGIHSGQPISRAFDLCPHAVFLPVNRRLYVRVSGNVMQILGQYAGRMEQVSIDEAYLDLTGIGSYTEAEELARSLKEAVMEAEELTCSVGIGPSKVVAKIASDYRKPDGLTVVPPDRVAAFLAPLPVGKIPGVGKKTGAELAGMGVRTVGDLAAYDVQELIARFGSGGVRIRDLALGRDERRVEVREGAKSISRETTFAEDMDDPRFLGAAMDFLAADLAGTLAKEAPAFRTLTVKVRYRGFATHTRSRTFDHATSDPAVIREGARELLAAFLDGRFVRLIGLRLSGFDRHEGRQSSLDEFLAPERG</sequence>
<dbReference type="InterPro" id="IPR043128">
    <property type="entry name" value="Rev_trsase/Diguanyl_cyclase"/>
</dbReference>
<keyword evidence="11" id="KW-0238">DNA-binding</keyword>
<dbReference type="RefSeq" id="WP_128692783.1">
    <property type="nucleotide sequence ID" value="NZ_LHQS01000001.1"/>
</dbReference>
<dbReference type="GO" id="GO:0006261">
    <property type="term" value="P:DNA-templated DNA replication"/>
    <property type="evidence" value="ECO:0007669"/>
    <property type="project" value="UniProtKB-UniRule"/>
</dbReference>
<evidence type="ECO:0000256" key="8">
    <source>
        <dbReference type="ARBA" id="ARBA00022932"/>
    </source>
</evidence>
<gene>
    <name evidence="11" type="primary">dbh</name>
    <name evidence="13" type="ORF">ABH15_02525</name>
</gene>
<evidence type="ECO:0000256" key="1">
    <source>
        <dbReference type="ARBA" id="ARBA00010945"/>
    </source>
</evidence>
<comment type="subcellular location">
    <subcellularLocation>
        <location evidence="11">Cytoplasm</location>
    </subcellularLocation>
</comment>
<dbReference type="GO" id="GO:0000287">
    <property type="term" value="F:magnesium ion binding"/>
    <property type="evidence" value="ECO:0007669"/>
    <property type="project" value="UniProtKB-UniRule"/>
</dbReference>
<feature type="binding site" evidence="11">
    <location>
        <position position="110"/>
    </location>
    <ligand>
        <name>Mg(2+)</name>
        <dbReference type="ChEBI" id="CHEBI:18420"/>
    </ligand>
</feature>
<proteinExistence type="inferred from homology"/>
<accession>A0A498H215</accession>
<dbReference type="SUPFAM" id="SSF56672">
    <property type="entry name" value="DNA/RNA polymerases"/>
    <property type="match status" value="1"/>
</dbReference>
<dbReference type="InterPro" id="IPR024728">
    <property type="entry name" value="PolY_HhH_motif"/>
</dbReference>
<evidence type="ECO:0000256" key="3">
    <source>
        <dbReference type="ARBA" id="ARBA00022695"/>
    </source>
</evidence>
<feature type="domain" description="UmuC" evidence="12">
    <location>
        <begin position="8"/>
        <end position="191"/>
    </location>
</feature>
<dbReference type="InterPro" id="IPR017961">
    <property type="entry name" value="DNA_pol_Y-fam_little_finger"/>
</dbReference>
<evidence type="ECO:0000256" key="5">
    <source>
        <dbReference type="ARBA" id="ARBA00022723"/>
    </source>
</evidence>
<dbReference type="GO" id="GO:0003684">
    <property type="term" value="F:damaged DNA binding"/>
    <property type="evidence" value="ECO:0007669"/>
    <property type="project" value="InterPro"/>
</dbReference>
<dbReference type="OrthoDB" id="372207at2157"/>
<feature type="binding site" evidence="11">
    <location>
        <position position="12"/>
    </location>
    <ligand>
        <name>Mg(2+)</name>
        <dbReference type="ChEBI" id="CHEBI:18420"/>
    </ligand>
</feature>
<dbReference type="GO" id="GO:0042276">
    <property type="term" value="P:error-prone translesion synthesis"/>
    <property type="evidence" value="ECO:0007669"/>
    <property type="project" value="TreeGrafter"/>
</dbReference>
<evidence type="ECO:0000256" key="9">
    <source>
        <dbReference type="ARBA" id="ARBA00023204"/>
    </source>
</evidence>
<reference evidence="13 14" key="1">
    <citation type="journal article" date="2015" name="Int. J. Syst. Evol. Microbiol.">
        <title>Methanoculleus taiwanensis sp. nov., a methanogen isolated from deep marine sediment at the deformation front area near Taiwan.</title>
        <authorList>
            <person name="Weng C.Y."/>
            <person name="Chen S.C."/>
            <person name="Lai M.C."/>
            <person name="Wu S.Y."/>
            <person name="Lin S."/>
            <person name="Yang T.F."/>
            <person name="Chen P.C."/>
        </authorList>
    </citation>
    <scope>NUCLEOTIDE SEQUENCE [LARGE SCALE GENOMIC DNA]</scope>
    <source>
        <strain evidence="13 14">CYW4</strain>
    </source>
</reference>